<protein>
    <submittedName>
        <fullName evidence="2">Uncharacterized protein</fullName>
    </submittedName>
</protein>
<proteinExistence type="predicted"/>
<sequence>MATQSTSDHPSRLPSSRSNLSTTIPSTENTEPTTALPRGQMMSAAPINMVLALTLMPVLAPSITDTKGLPMIKVTGRTITAHLQEQEDNQLLKATKLLDEYPQRRISKRMKWASMTKLTSTISRSTPLQRIRQRAKRDTLQAKKRKRSSSTSTRPHQQGFSTTRDSWDNSTSMIRRKMLNSTSTNTKPTSLRQSSFLPVVFVNEGIPELVFGDQKKSYSMSEPVWSVPFPYPTSGKTVSYEQTGTKEANKLADASETDDDGWSFQEGSDVEEDEDETNDASTAGDFADQFAMFVDFKGFLQSRTNVKLFYSDGSTSNTSSDADNVSSETLSFPLPPLWEEMKNTSRDFRTVVFSQRSDQQLSFDDMLEDLPIVSFHRDLHCHFSISCNYSKNKKMYHRCDKFIQACFRDLRRCFHFTYAAPGQFRKGIRMEDWERNRQKCQEIRRKKKKKKRELRIAREMQEEREKHEKEMRDVWGSQIKKIQGKGAGHIKKMQKGKGSEKGQVQEGKGRRSEERRTKEMREGRAVERHQNHPQPRHRNQKNRHNKNRRRHH</sequence>
<feature type="region of interest" description="Disordered" evidence="1">
    <location>
        <begin position="247"/>
        <end position="282"/>
    </location>
</feature>
<dbReference type="EMBL" id="OB667872">
    <property type="protein sequence ID" value="CAD7234142.1"/>
    <property type="molecule type" value="Genomic_DNA"/>
</dbReference>
<feature type="compositionally biased region" description="Basic and acidic residues" evidence="1">
    <location>
        <begin position="507"/>
        <end position="530"/>
    </location>
</feature>
<feature type="region of interest" description="Disordered" evidence="1">
    <location>
        <begin position="123"/>
        <end position="169"/>
    </location>
</feature>
<name>A0A7R8WP12_9CRUS</name>
<accession>A0A7R8WP12</accession>
<evidence type="ECO:0000313" key="2">
    <source>
        <dbReference type="EMBL" id="CAD7234142.1"/>
    </source>
</evidence>
<feature type="region of interest" description="Disordered" evidence="1">
    <location>
        <begin position="1"/>
        <end position="39"/>
    </location>
</feature>
<gene>
    <name evidence="2" type="ORF">CTOB1V02_LOCUS11959</name>
</gene>
<dbReference type="AlphaFoldDB" id="A0A7R8WP12"/>
<feature type="compositionally biased region" description="Polar residues" evidence="1">
    <location>
        <begin position="155"/>
        <end position="169"/>
    </location>
</feature>
<feature type="compositionally biased region" description="Basic and acidic residues" evidence="1">
    <location>
        <begin position="459"/>
        <end position="473"/>
    </location>
</feature>
<feature type="compositionally biased region" description="Basic residues" evidence="1">
    <location>
        <begin position="534"/>
        <end position="552"/>
    </location>
</feature>
<reference evidence="2" key="1">
    <citation type="submission" date="2020-11" db="EMBL/GenBank/DDBJ databases">
        <authorList>
            <person name="Tran Van P."/>
        </authorList>
    </citation>
    <scope>NUCLEOTIDE SEQUENCE</scope>
</reference>
<feature type="compositionally biased region" description="Polar residues" evidence="1">
    <location>
        <begin position="24"/>
        <end position="33"/>
    </location>
</feature>
<feature type="compositionally biased region" description="Acidic residues" evidence="1">
    <location>
        <begin position="268"/>
        <end position="278"/>
    </location>
</feature>
<evidence type="ECO:0000256" key="1">
    <source>
        <dbReference type="SAM" id="MobiDB-lite"/>
    </source>
</evidence>
<feature type="region of interest" description="Disordered" evidence="1">
    <location>
        <begin position="459"/>
        <end position="552"/>
    </location>
</feature>
<feature type="compositionally biased region" description="Low complexity" evidence="1">
    <location>
        <begin position="12"/>
        <end position="23"/>
    </location>
</feature>
<organism evidence="2">
    <name type="scientific">Cyprideis torosa</name>
    <dbReference type="NCBI Taxonomy" id="163714"/>
    <lineage>
        <taxon>Eukaryota</taxon>
        <taxon>Metazoa</taxon>
        <taxon>Ecdysozoa</taxon>
        <taxon>Arthropoda</taxon>
        <taxon>Crustacea</taxon>
        <taxon>Oligostraca</taxon>
        <taxon>Ostracoda</taxon>
        <taxon>Podocopa</taxon>
        <taxon>Podocopida</taxon>
        <taxon>Cytherocopina</taxon>
        <taxon>Cytheroidea</taxon>
        <taxon>Cytherideidae</taxon>
        <taxon>Cyprideis</taxon>
    </lineage>
</organism>